<proteinExistence type="predicted"/>
<evidence type="ECO:0000256" key="1">
    <source>
        <dbReference type="ARBA" id="ARBA00004948"/>
    </source>
</evidence>
<evidence type="ECO:0000256" key="5">
    <source>
        <dbReference type="ARBA" id="ARBA00050018"/>
    </source>
</evidence>
<evidence type="ECO:0000256" key="2">
    <source>
        <dbReference type="ARBA" id="ARBA00022977"/>
    </source>
</evidence>
<dbReference type="PANTHER" id="PTHR13847">
    <property type="entry name" value="SARCOSINE DEHYDROGENASE-RELATED"/>
    <property type="match status" value="1"/>
</dbReference>
<comment type="pathway">
    <text evidence="1">Cofactor biosynthesis; thiamine diphosphate biosynthesis.</text>
</comment>
<dbReference type="SUPFAM" id="SSF54373">
    <property type="entry name" value="FAD-linked reductases, C-terminal domain"/>
    <property type="match status" value="1"/>
</dbReference>
<organism evidence="8 9">
    <name type="scientific">Scopulibacillus cellulosilyticus</name>
    <dbReference type="NCBI Taxonomy" id="2665665"/>
    <lineage>
        <taxon>Bacteria</taxon>
        <taxon>Bacillati</taxon>
        <taxon>Bacillota</taxon>
        <taxon>Bacilli</taxon>
        <taxon>Bacillales</taxon>
        <taxon>Sporolactobacillaceae</taxon>
        <taxon>Scopulibacillus</taxon>
    </lineage>
</organism>
<evidence type="ECO:0000313" key="8">
    <source>
        <dbReference type="EMBL" id="MFC7394424.1"/>
    </source>
</evidence>
<dbReference type="SUPFAM" id="SSF51905">
    <property type="entry name" value="FAD/NAD(P)-binding domain"/>
    <property type="match status" value="1"/>
</dbReference>
<dbReference type="PROSITE" id="PS51257">
    <property type="entry name" value="PROKAR_LIPOPROTEIN"/>
    <property type="match status" value="1"/>
</dbReference>
<keyword evidence="6" id="KW-0812">Transmembrane</keyword>
<feature type="domain" description="FAD dependent oxidoreductase" evidence="7">
    <location>
        <begin position="6"/>
        <end position="350"/>
    </location>
</feature>
<evidence type="ECO:0000256" key="6">
    <source>
        <dbReference type="SAM" id="Phobius"/>
    </source>
</evidence>
<dbReference type="EMBL" id="JBHTCO010000020">
    <property type="protein sequence ID" value="MFC7394424.1"/>
    <property type="molecule type" value="Genomic_DNA"/>
</dbReference>
<sequence length="378" mass="41346">MGKVHDVIIIGGGVIGCSIAYYLAKKKHSVLLLEKDRIGEKASSAAAGMLGVQSEIEEEGPLFQLARKSRDLFPDLSEELKDLTGIDIGYTKSGALKLAFTPDELERLTKIAEWQKDNGEEVILGDQRMILDKVPAVSDLVIGGLYFPNEGQVHPVDLTNALARGAMHYGAKIREYTDVLDLEIKDGRVQSVKTAAGTYYSHLVIIATGAWSQVWFSHQPHINIYPVKGEVVSVTTQSSALKSTLFSEKCYIAPKRGGEIFIGATMKPYDYDQSVTAGGVQSLLKQAIDILPILSEATFNRVWSGQRPQTNDGLPFIGRDTLFDGLMYATGHYRNGILLSPITGKLVAQMAMTGKDVPELAPFNASRLLTLNKEVTMR</sequence>
<dbReference type="PANTHER" id="PTHR13847:SF289">
    <property type="entry name" value="GLYCINE OXIDASE"/>
    <property type="match status" value="1"/>
</dbReference>
<keyword evidence="2" id="KW-0784">Thiamine biosynthesis</keyword>
<dbReference type="NCBIfam" id="TIGR02352">
    <property type="entry name" value="thiamin_ThiO"/>
    <property type="match status" value="1"/>
</dbReference>
<dbReference type="GO" id="GO:0043799">
    <property type="term" value="F:glycine oxidase activity"/>
    <property type="evidence" value="ECO:0007669"/>
    <property type="project" value="UniProtKB-EC"/>
</dbReference>
<evidence type="ECO:0000256" key="4">
    <source>
        <dbReference type="ARBA" id="ARBA00049872"/>
    </source>
</evidence>
<name>A0ABW2PZ46_9BACL</name>
<dbReference type="Gene3D" id="3.50.50.60">
    <property type="entry name" value="FAD/NAD(P)-binding domain"/>
    <property type="match status" value="1"/>
</dbReference>
<comment type="catalytic activity">
    <reaction evidence="4">
        <text>glycine + O2 + H2O = glyoxylate + H2O2 + NH4(+)</text>
        <dbReference type="Rhea" id="RHEA:11532"/>
        <dbReference type="ChEBI" id="CHEBI:15377"/>
        <dbReference type="ChEBI" id="CHEBI:15379"/>
        <dbReference type="ChEBI" id="CHEBI:16240"/>
        <dbReference type="ChEBI" id="CHEBI:28938"/>
        <dbReference type="ChEBI" id="CHEBI:36655"/>
        <dbReference type="ChEBI" id="CHEBI:57305"/>
        <dbReference type="EC" id="1.4.3.19"/>
    </reaction>
</comment>
<dbReference type="EC" id="1.4.3.19" evidence="5"/>
<keyword evidence="3 8" id="KW-0560">Oxidoreductase</keyword>
<gene>
    <name evidence="8" type="primary">thiO</name>
    <name evidence="8" type="ORF">ACFQRG_15815</name>
</gene>
<dbReference type="InterPro" id="IPR036188">
    <property type="entry name" value="FAD/NAD-bd_sf"/>
</dbReference>
<protein>
    <recommendedName>
        <fullName evidence="5">glycine oxidase</fullName>
        <ecNumber evidence="5">1.4.3.19</ecNumber>
    </recommendedName>
</protein>
<dbReference type="Proteomes" id="UP001596505">
    <property type="component" value="Unassembled WGS sequence"/>
</dbReference>
<dbReference type="Gene3D" id="3.30.9.10">
    <property type="entry name" value="D-Amino Acid Oxidase, subunit A, domain 2"/>
    <property type="match status" value="1"/>
</dbReference>
<accession>A0ABW2PZ46</accession>
<dbReference type="RefSeq" id="WP_380967773.1">
    <property type="nucleotide sequence ID" value="NZ_JBHTCO010000020.1"/>
</dbReference>
<evidence type="ECO:0000259" key="7">
    <source>
        <dbReference type="Pfam" id="PF01266"/>
    </source>
</evidence>
<dbReference type="Pfam" id="PF01266">
    <property type="entry name" value="DAO"/>
    <property type="match status" value="1"/>
</dbReference>
<keyword evidence="6" id="KW-1133">Transmembrane helix</keyword>
<dbReference type="InterPro" id="IPR006076">
    <property type="entry name" value="FAD-dep_OxRdtase"/>
</dbReference>
<dbReference type="InterPro" id="IPR012727">
    <property type="entry name" value="Gly_oxidase_ThiO"/>
</dbReference>
<evidence type="ECO:0000313" key="9">
    <source>
        <dbReference type="Proteomes" id="UP001596505"/>
    </source>
</evidence>
<keyword evidence="9" id="KW-1185">Reference proteome</keyword>
<comment type="caution">
    <text evidence="8">The sequence shown here is derived from an EMBL/GenBank/DDBJ whole genome shotgun (WGS) entry which is preliminary data.</text>
</comment>
<evidence type="ECO:0000256" key="3">
    <source>
        <dbReference type="ARBA" id="ARBA00023002"/>
    </source>
</evidence>
<keyword evidence="6" id="KW-0472">Membrane</keyword>
<feature type="transmembrane region" description="Helical" evidence="6">
    <location>
        <begin position="7"/>
        <end position="24"/>
    </location>
</feature>
<reference evidence="9" key="1">
    <citation type="journal article" date="2019" name="Int. J. Syst. Evol. Microbiol.">
        <title>The Global Catalogue of Microorganisms (GCM) 10K type strain sequencing project: providing services to taxonomists for standard genome sequencing and annotation.</title>
        <authorList>
            <consortium name="The Broad Institute Genomics Platform"/>
            <consortium name="The Broad Institute Genome Sequencing Center for Infectious Disease"/>
            <person name="Wu L."/>
            <person name="Ma J."/>
        </authorList>
    </citation>
    <scope>NUCLEOTIDE SEQUENCE [LARGE SCALE GENOMIC DNA]</scope>
    <source>
        <strain evidence="9">CGMCC 1.16305</strain>
    </source>
</reference>